<name>A0A8R1E7S6_CAEJA</name>
<organism evidence="1 2">
    <name type="scientific">Caenorhabditis japonica</name>
    <dbReference type="NCBI Taxonomy" id="281687"/>
    <lineage>
        <taxon>Eukaryota</taxon>
        <taxon>Metazoa</taxon>
        <taxon>Ecdysozoa</taxon>
        <taxon>Nematoda</taxon>
        <taxon>Chromadorea</taxon>
        <taxon>Rhabditida</taxon>
        <taxon>Rhabditina</taxon>
        <taxon>Rhabditomorpha</taxon>
        <taxon>Rhabditoidea</taxon>
        <taxon>Rhabditidae</taxon>
        <taxon>Peloderinae</taxon>
        <taxon>Caenorhabditis</taxon>
    </lineage>
</organism>
<evidence type="ECO:0000313" key="2">
    <source>
        <dbReference type="Proteomes" id="UP000005237"/>
    </source>
</evidence>
<dbReference type="EnsemblMetazoa" id="CJA22420.1">
    <property type="protein sequence ID" value="CJA22420.1"/>
    <property type="gene ID" value="WBGene00177992"/>
</dbReference>
<reference evidence="1" key="2">
    <citation type="submission" date="2022-06" db="UniProtKB">
        <authorList>
            <consortium name="EnsemblMetazoa"/>
        </authorList>
    </citation>
    <scope>IDENTIFICATION</scope>
    <source>
        <strain evidence="1">DF5081</strain>
    </source>
</reference>
<keyword evidence="2" id="KW-1185">Reference proteome</keyword>
<evidence type="ECO:0000313" key="1">
    <source>
        <dbReference type="EnsemblMetazoa" id="CJA22420.1"/>
    </source>
</evidence>
<dbReference type="AlphaFoldDB" id="A0A8R1E7S6"/>
<accession>A0A8R1E7S6</accession>
<reference evidence="2" key="1">
    <citation type="submission" date="2010-08" db="EMBL/GenBank/DDBJ databases">
        <authorList>
            <consortium name="Caenorhabditis japonica Sequencing Consortium"/>
            <person name="Wilson R.K."/>
        </authorList>
    </citation>
    <scope>NUCLEOTIDE SEQUENCE [LARGE SCALE GENOMIC DNA]</scope>
    <source>
        <strain evidence="2">DF5081</strain>
    </source>
</reference>
<proteinExistence type="predicted"/>
<protein>
    <submittedName>
        <fullName evidence="1">Uncharacterized protein</fullName>
    </submittedName>
</protein>
<dbReference type="Proteomes" id="UP000005237">
    <property type="component" value="Unassembled WGS sequence"/>
</dbReference>
<sequence>MIDHKAPFLISRNDFPDAIEVPFTGKQTQRQVTSVAFLLISQIVGYELSELWSPSTLAKTTMYRIFVKSKTCRNFTNTGLWFSLNIFFYSLS</sequence>